<dbReference type="SUPFAM" id="SSF63825">
    <property type="entry name" value="YWTD domain"/>
    <property type="match status" value="1"/>
</dbReference>
<accession>A0A0F9V9L8</accession>
<comment type="subcellular location">
    <subcellularLocation>
        <location evidence="1">Secreted</location>
    </subcellularLocation>
</comment>
<dbReference type="PROSITE" id="PS00018">
    <property type="entry name" value="EF_HAND_1"/>
    <property type="match status" value="1"/>
</dbReference>
<dbReference type="InterPro" id="IPR018247">
    <property type="entry name" value="EF_Hand_1_Ca_BS"/>
</dbReference>
<dbReference type="EMBL" id="LAZR01000039">
    <property type="protein sequence ID" value="KKO00705.1"/>
    <property type="molecule type" value="Genomic_DNA"/>
</dbReference>
<dbReference type="InterPro" id="IPR033764">
    <property type="entry name" value="Sdr_B"/>
</dbReference>
<evidence type="ECO:0000256" key="4">
    <source>
        <dbReference type="SAM" id="MobiDB-lite"/>
    </source>
</evidence>
<proteinExistence type="predicted"/>
<name>A0A0F9V9L8_9ZZZZ</name>
<dbReference type="PANTHER" id="PTHR23303:SF15">
    <property type="entry name" value="COLOSSIN-A"/>
    <property type="match status" value="1"/>
</dbReference>
<dbReference type="PANTHER" id="PTHR23303">
    <property type="entry name" value="CARBOXYPEPTIDASE REGULATORY REGION-CONTAINING"/>
    <property type="match status" value="1"/>
</dbReference>
<dbReference type="InterPro" id="IPR051417">
    <property type="entry name" value="SDr/BOS_complex"/>
</dbReference>
<keyword evidence="2" id="KW-0964">Secreted</keyword>
<evidence type="ECO:0000256" key="3">
    <source>
        <dbReference type="ARBA" id="ARBA00022729"/>
    </source>
</evidence>
<sequence>MWEDLNANGLRELGDAGMNGWTVELVDYDTETTVATAVTVGDDRDGDGAIDPMTEAGRYRFDGLAPGTYSTRLVIQPDWTQTAPLFDPLSDHPGIQIHTALYGTDFYTDLQNLEPVWDTQAWLDVNPSPWVWKMNDDYYNDVWVDMRGRIGGFNAAALIPYTPGGDPNTYWYIVGDSFPGGMAIEDDFYDLDVKIVEDPSALTWTVTAIPRYTIADYYVVGLDGTEYLVDDNWGPSHGPDDILTVTLDMPHVYVVTSDEVFSDVDFGAAGQGSLSGQVFEDINGNGIRDGVEAGLDGWAVDLQNVDTGEPIQTTTTASVDLNGNGAIDPQTESGLYFFDGLFPGTYRVREVVPAGWRQTTPFEAAAGRVFMYGEGDYLGDGEYGPTKIYELDPETGVIMSTVFGPELAAGEHFVDTLAVGQTSLFHLRTDMGQSILYELDLNTGAVLDSDVLGDQYAYLAYLDGLLYAYGGIGTRRIDVFDPDTDTLVDTLELAALGLSPLGDMAAAGDLGMLVLSESDVSDGIFAVVDPATGAVVRTTVHLDNKWMYRNGEVISYEWERDSDTAAMKHFDPFTGVELGETTWDRVGIAQGRAIAAQPSPGARRVAVLSSVALDDVSFGNNQPSPAVIGGRVINDLNGNGVQDVGEIGMDGQPVELQDLLGVTGQSTVTASVDLDGNGVIDPASESGWYSFTVAQANYLVHQVVPDGWQQTHPIGDHLVRPLAGEDISGIDFTRTQSAVITGRAFDDLDRDGREDLAEPGVAGWEVQLVDSASGAVVATQLTADVDTNGDGVIDPATEAGRFEFAGLLPGDYELRVTGQDGWLVTVGDGWSAVLSAGQSARVGVGIADSWQTFDPINDIIVDNEDDGVTQYAHIDPFGWYEGNFWLFTQAAPTHEMSYLRTDASATARFAVQFRPDLPQAGNYAVYAWWPTDSRYPATDTVPMRVVHDDGSDEFVVDQTVDLGGDSAIAEDWHSLGIFYFSTETDAYVMVESTGEVGVMADAVKFVLVPSPTAPITGRVFEDLNGNGVQDAGERGLNGRTVELVDAATGQVLVAQITQIADLNGDGVIDPTAESGLYDFLFLTPGDYDVRLVSATNWNATDPADAAHSVSIGYTVGQSFPGRDFGSRLIVDEWFSNVGPVGAIDPAYDLDDDGDVDAEDVAILIHDVLNTELGDTNLDGIVDGIDLAVMRTDFGRSPVGWSGGDLNGDRLVDSTDLAILRQTFGFVAPIAPIAPAAPFAPAAASQPQIDSTEASSVVSYVRLSAPAPVPASPPARTQRDELVSPRPVQLPSQPQPSASLSGTKPSELKSPPAARPAPPSGRASLGPARLTAPTLPSQAIRPSLAGGRAIEHRWLLADSDLNVLLEATPLVPLSI</sequence>
<dbReference type="SUPFAM" id="SSF117074">
    <property type="entry name" value="Hypothetical protein PA1324"/>
    <property type="match status" value="5"/>
</dbReference>
<dbReference type="InterPro" id="IPR002105">
    <property type="entry name" value="Dockerin_1_rpt"/>
</dbReference>
<comment type="caution">
    <text evidence="6">The sequence shown here is derived from an EMBL/GenBank/DDBJ whole genome shotgun (WGS) entry which is preliminary data.</text>
</comment>
<dbReference type="InterPro" id="IPR036439">
    <property type="entry name" value="Dockerin_dom_sf"/>
</dbReference>
<dbReference type="InterPro" id="IPR013783">
    <property type="entry name" value="Ig-like_fold"/>
</dbReference>
<evidence type="ECO:0000256" key="1">
    <source>
        <dbReference type="ARBA" id="ARBA00004613"/>
    </source>
</evidence>
<protein>
    <recommendedName>
        <fullName evidence="5">Dockerin domain-containing protein</fullName>
    </recommendedName>
</protein>
<gene>
    <name evidence="6" type="ORF">LCGC14_0124790</name>
</gene>
<dbReference type="GO" id="GO:0004553">
    <property type="term" value="F:hydrolase activity, hydrolyzing O-glycosyl compounds"/>
    <property type="evidence" value="ECO:0007669"/>
    <property type="project" value="InterPro"/>
</dbReference>
<organism evidence="6">
    <name type="scientific">marine sediment metagenome</name>
    <dbReference type="NCBI Taxonomy" id="412755"/>
    <lineage>
        <taxon>unclassified sequences</taxon>
        <taxon>metagenomes</taxon>
        <taxon>ecological metagenomes</taxon>
    </lineage>
</organism>
<dbReference type="SUPFAM" id="SSF63446">
    <property type="entry name" value="Type I dockerin domain"/>
    <property type="match status" value="1"/>
</dbReference>
<dbReference type="GO" id="GO:0000272">
    <property type="term" value="P:polysaccharide catabolic process"/>
    <property type="evidence" value="ECO:0007669"/>
    <property type="project" value="InterPro"/>
</dbReference>
<dbReference type="Pfam" id="PF00404">
    <property type="entry name" value="Dockerin_1"/>
    <property type="match status" value="1"/>
</dbReference>
<dbReference type="GO" id="GO:0005576">
    <property type="term" value="C:extracellular region"/>
    <property type="evidence" value="ECO:0007669"/>
    <property type="project" value="UniProtKB-SubCell"/>
</dbReference>
<feature type="compositionally biased region" description="Low complexity" evidence="4">
    <location>
        <begin position="1283"/>
        <end position="1300"/>
    </location>
</feature>
<evidence type="ECO:0000313" key="6">
    <source>
        <dbReference type="EMBL" id="KKO00705.1"/>
    </source>
</evidence>
<dbReference type="InterPro" id="IPR016134">
    <property type="entry name" value="Dockerin_dom"/>
</dbReference>
<dbReference type="InterPro" id="IPR033803">
    <property type="entry name" value="CBD-like_Golvesin-Xly"/>
</dbReference>
<dbReference type="Pfam" id="PF25275">
    <property type="entry name" value="Golvesin_C"/>
    <property type="match status" value="1"/>
</dbReference>
<dbReference type="Gene3D" id="2.60.40.10">
    <property type="entry name" value="Immunoglobulins"/>
    <property type="match status" value="5"/>
</dbReference>
<feature type="domain" description="Dockerin" evidence="5">
    <location>
        <begin position="1168"/>
        <end position="1232"/>
    </location>
</feature>
<evidence type="ECO:0000256" key="2">
    <source>
        <dbReference type="ARBA" id="ARBA00022525"/>
    </source>
</evidence>
<reference evidence="6" key="1">
    <citation type="journal article" date="2015" name="Nature">
        <title>Complex archaea that bridge the gap between prokaryotes and eukaryotes.</title>
        <authorList>
            <person name="Spang A."/>
            <person name="Saw J.H."/>
            <person name="Jorgensen S.L."/>
            <person name="Zaremba-Niedzwiedzka K."/>
            <person name="Martijn J."/>
            <person name="Lind A.E."/>
            <person name="van Eijk R."/>
            <person name="Schleper C."/>
            <person name="Guy L."/>
            <person name="Ettema T.J."/>
        </authorList>
    </citation>
    <scope>NUCLEOTIDE SEQUENCE</scope>
</reference>
<dbReference type="PROSITE" id="PS51766">
    <property type="entry name" value="DOCKERIN"/>
    <property type="match status" value="1"/>
</dbReference>
<keyword evidence="3" id="KW-0732">Signal</keyword>
<feature type="region of interest" description="Disordered" evidence="4">
    <location>
        <begin position="1265"/>
        <end position="1335"/>
    </location>
</feature>
<evidence type="ECO:0000259" key="5">
    <source>
        <dbReference type="PROSITE" id="PS51766"/>
    </source>
</evidence>
<dbReference type="Pfam" id="PF17210">
    <property type="entry name" value="SdrD_B"/>
    <property type="match status" value="5"/>
</dbReference>
<dbReference type="Gene3D" id="1.10.1330.10">
    <property type="entry name" value="Dockerin domain"/>
    <property type="match status" value="1"/>
</dbReference>